<evidence type="ECO:0000313" key="9">
    <source>
        <dbReference type="EMBL" id="EPY29050.1"/>
    </source>
</evidence>
<feature type="transmembrane region" description="Helical" evidence="8">
    <location>
        <begin position="223"/>
        <end position="243"/>
    </location>
</feature>
<dbReference type="InterPro" id="IPR034294">
    <property type="entry name" value="Aquaporin_transptr"/>
</dbReference>
<gene>
    <name evidence="9" type="ORF">STCU_04750</name>
</gene>
<reference evidence="9 10" key="1">
    <citation type="journal article" date="2013" name="PLoS ONE">
        <title>Predicting the Proteins of Angomonas deanei, Strigomonas culicis and Their Respective Endosymbionts Reveals New Aspects of the Trypanosomatidae Family.</title>
        <authorList>
            <person name="Motta M.C."/>
            <person name="Martins A.C."/>
            <person name="de Souza S.S."/>
            <person name="Catta-Preta C.M."/>
            <person name="Silva R."/>
            <person name="Klein C.C."/>
            <person name="de Almeida L.G."/>
            <person name="de Lima Cunha O."/>
            <person name="Ciapina L.P."/>
            <person name="Brocchi M."/>
            <person name="Colabardini A.C."/>
            <person name="de Araujo Lima B."/>
            <person name="Machado C.R."/>
            <person name="de Almeida Soares C.M."/>
            <person name="Probst C.M."/>
            <person name="de Menezes C.B."/>
            <person name="Thompson C.E."/>
            <person name="Bartholomeu D.C."/>
            <person name="Gradia D.F."/>
            <person name="Pavoni D.P."/>
            <person name="Grisard E.C."/>
            <person name="Fantinatti-Garboggini F."/>
            <person name="Marchini F.K."/>
            <person name="Rodrigues-Luiz G.F."/>
            <person name="Wagner G."/>
            <person name="Goldman G.H."/>
            <person name="Fietto J.L."/>
            <person name="Elias M.C."/>
            <person name="Goldman M.H."/>
            <person name="Sagot M.F."/>
            <person name="Pereira M."/>
            <person name="Stoco P.H."/>
            <person name="de Mendonca-Neto R.P."/>
            <person name="Teixeira S.M."/>
            <person name="Maciel T.E."/>
            <person name="de Oliveira Mendes T.A."/>
            <person name="Urmenyi T.P."/>
            <person name="de Souza W."/>
            <person name="Schenkman S."/>
            <person name="de Vasconcelos A.T."/>
        </authorList>
    </citation>
    <scope>NUCLEOTIDE SEQUENCE [LARGE SCALE GENOMIC DNA]</scope>
</reference>
<keyword evidence="6 8" id="KW-0472">Membrane</keyword>
<dbReference type="PANTHER" id="PTHR45665:SF9">
    <property type="entry name" value="AQUAPORIN-8"/>
    <property type="match status" value="1"/>
</dbReference>
<feature type="transmembrane region" description="Helical" evidence="8">
    <location>
        <begin position="84"/>
        <end position="102"/>
    </location>
</feature>
<evidence type="ECO:0000256" key="3">
    <source>
        <dbReference type="ARBA" id="ARBA00022692"/>
    </source>
</evidence>
<proteinExistence type="inferred from homology"/>
<accession>S9VZB8</accession>
<keyword evidence="2 7" id="KW-0813">Transport</keyword>
<keyword evidence="3 7" id="KW-0812">Transmembrane</keyword>
<name>S9VZB8_9TRYP</name>
<dbReference type="GO" id="GO:0016020">
    <property type="term" value="C:membrane"/>
    <property type="evidence" value="ECO:0007669"/>
    <property type="project" value="InterPro"/>
</dbReference>
<feature type="transmembrane region" description="Helical" evidence="8">
    <location>
        <begin position="293"/>
        <end position="310"/>
    </location>
</feature>
<feature type="transmembrane region" description="Helical" evidence="8">
    <location>
        <begin position="263"/>
        <end position="286"/>
    </location>
</feature>
<dbReference type="GO" id="GO:0012505">
    <property type="term" value="C:endomembrane system"/>
    <property type="evidence" value="ECO:0007669"/>
    <property type="project" value="UniProtKB-SubCell"/>
</dbReference>
<evidence type="ECO:0000256" key="5">
    <source>
        <dbReference type="ARBA" id="ARBA00022989"/>
    </source>
</evidence>
<dbReference type="EMBL" id="ATMH01004750">
    <property type="protein sequence ID" value="EPY29050.1"/>
    <property type="molecule type" value="Genomic_DNA"/>
</dbReference>
<dbReference type="Gene3D" id="1.20.1080.10">
    <property type="entry name" value="Glycerol uptake facilitator protein"/>
    <property type="match status" value="1"/>
</dbReference>
<feature type="transmembrane region" description="Helical" evidence="8">
    <location>
        <begin position="144"/>
        <end position="161"/>
    </location>
</feature>
<dbReference type="GO" id="GO:0015250">
    <property type="term" value="F:water channel activity"/>
    <property type="evidence" value="ECO:0007669"/>
    <property type="project" value="TreeGrafter"/>
</dbReference>
<comment type="subcellular location">
    <subcellularLocation>
        <location evidence="1">Endomembrane system</location>
        <topology evidence="1">Multi-pass membrane protein</topology>
    </subcellularLocation>
</comment>
<dbReference type="Pfam" id="PF00230">
    <property type="entry name" value="MIP"/>
    <property type="match status" value="1"/>
</dbReference>
<dbReference type="Proteomes" id="UP000015354">
    <property type="component" value="Unassembled WGS sequence"/>
</dbReference>
<feature type="transmembrane region" description="Helical" evidence="8">
    <location>
        <begin position="181"/>
        <end position="203"/>
    </location>
</feature>
<dbReference type="GO" id="GO:0005737">
    <property type="term" value="C:cytoplasm"/>
    <property type="evidence" value="ECO:0007669"/>
    <property type="project" value="UniProtKB-ARBA"/>
</dbReference>
<dbReference type="InterPro" id="IPR023271">
    <property type="entry name" value="Aquaporin-like"/>
</dbReference>
<dbReference type="AlphaFoldDB" id="S9VZB8"/>
<keyword evidence="4" id="KW-0677">Repeat</keyword>
<keyword evidence="5 8" id="KW-1133">Transmembrane helix</keyword>
<dbReference type="PANTHER" id="PTHR45665">
    <property type="entry name" value="AQUAPORIN-8"/>
    <property type="match status" value="1"/>
</dbReference>
<dbReference type="InterPro" id="IPR000425">
    <property type="entry name" value="MIP"/>
</dbReference>
<dbReference type="PRINTS" id="PR00783">
    <property type="entry name" value="MINTRINSICP"/>
</dbReference>
<feature type="transmembrane region" description="Helical" evidence="8">
    <location>
        <begin position="54"/>
        <end position="78"/>
    </location>
</feature>
<evidence type="ECO:0000256" key="4">
    <source>
        <dbReference type="ARBA" id="ARBA00022737"/>
    </source>
</evidence>
<organism evidence="9 10">
    <name type="scientific">Strigomonas culicis</name>
    <dbReference type="NCBI Taxonomy" id="28005"/>
    <lineage>
        <taxon>Eukaryota</taxon>
        <taxon>Discoba</taxon>
        <taxon>Euglenozoa</taxon>
        <taxon>Kinetoplastea</taxon>
        <taxon>Metakinetoplastina</taxon>
        <taxon>Trypanosomatida</taxon>
        <taxon>Trypanosomatidae</taxon>
        <taxon>Strigomonadinae</taxon>
        <taxon>Strigomonas</taxon>
    </lineage>
</organism>
<evidence type="ECO:0000256" key="8">
    <source>
        <dbReference type="SAM" id="Phobius"/>
    </source>
</evidence>
<evidence type="ECO:0000256" key="7">
    <source>
        <dbReference type="RuleBase" id="RU000477"/>
    </source>
</evidence>
<comment type="similarity">
    <text evidence="7">Belongs to the MIP/aquaporin (TC 1.A.8) family.</text>
</comment>
<evidence type="ECO:0000313" key="10">
    <source>
        <dbReference type="Proteomes" id="UP000015354"/>
    </source>
</evidence>
<sequence length="390" mass="43151">MCMLQGELSTHLYSHACHCSCLTHTHRQTYMYSSLTHISLFLFFCSSDRAREKLLFVCFCILFVFPFAPALVVLGLPSTQREPSYTPLAHFLFFLFIIFRFYRTEGMKKGDEKAEQAVPEEQPELPFLARSLPLIRLSLYQAKILCEAVGTFIFVMTISLAEMNCGLSAIDGKTHTRNLAPIAEGFVLCVLIFTFGYVSGGHFNPAVTFSVVMLRGVRIEEAVGYWLAQVVGAFFGAALGIITNGTTRHLPAPQVYQNSAENILIAFICEAVFTGFLCSVVLHVAYSQQKNNHYYGLAIGMCLLASQYAVGGITGGSFNPAVATGLQLTKFIAAGYATPLVYLWMYWSAPMVGAVGASFLFKLTHPAPHEDEDQQEERVLQAQAKDLYNA</sequence>
<keyword evidence="10" id="KW-1185">Reference proteome</keyword>
<dbReference type="SUPFAM" id="SSF81338">
    <property type="entry name" value="Aquaporin-like"/>
    <property type="match status" value="1"/>
</dbReference>
<protein>
    <submittedName>
        <fullName evidence="9">Aquaporin-like protein</fullName>
    </submittedName>
</protein>
<evidence type="ECO:0000256" key="2">
    <source>
        <dbReference type="ARBA" id="ARBA00022448"/>
    </source>
</evidence>
<dbReference type="OrthoDB" id="3222at2759"/>
<comment type="caution">
    <text evidence="9">The sequence shown here is derived from an EMBL/GenBank/DDBJ whole genome shotgun (WGS) entry which is preliminary data.</text>
</comment>
<evidence type="ECO:0000256" key="6">
    <source>
        <dbReference type="ARBA" id="ARBA00023136"/>
    </source>
</evidence>
<dbReference type="GO" id="GO:0019755">
    <property type="term" value="P:one-carbon compound transport"/>
    <property type="evidence" value="ECO:0007669"/>
    <property type="project" value="UniProtKB-ARBA"/>
</dbReference>
<evidence type="ECO:0000256" key="1">
    <source>
        <dbReference type="ARBA" id="ARBA00004127"/>
    </source>
</evidence>
<dbReference type="InterPro" id="IPR022357">
    <property type="entry name" value="MIP_CS"/>
</dbReference>
<dbReference type="PROSITE" id="PS00221">
    <property type="entry name" value="MIP"/>
    <property type="match status" value="1"/>
</dbReference>